<dbReference type="SUPFAM" id="SSF56112">
    <property type="entry name" value="Protein kinase-like (PK-like)"/>
    <property type="match status" value="1"/>
</dbReference>
<evidence type="ECO:0000313" key="2">
    <source>
        <dbReference type="Proteomes" id="UP000095463"/>
    </source>
</evidence>
<dbReference type="AlphaFoldDB" id="A0A1E5XPY2"/>
<keyword evidence="2" id="KW-1185">Reference proteome</keyword>
<gene>
    <name evidence="1" type="ORF">VW23_020375</name>
</gene>
<evidence type="ECO:0000313" key="1">
    <source>
        <dbReference type="EMBL" id="OEO30631.1"/>
    </source>
</evidence>
<dbReference type="Pfam" id="PF04655">
    <property type="entry name" value="APH_6_hur"/>
    <property type="match status" value="1"/>
</dbReference>
<name>A0A1E5XPY2_9HYPH</name>
<dbReference type="GO" id="GO:0019748">
    <property type="term" value="P:secondary metabolic process"/>
    <property type="evidence" value="ECO:0007669"/>
    <property type="project" value="InterPro"/>
</dbReference>
<dbReference type="Proteomes" id="UP000095463">
    <property type="component" value="Unassembled WGS sequence"/>
</dbReference>
<dbReference type="GO" id="GO:0016773">
    <property type="term" value="F:phosphotransferase activity, alcohol group as acceptor"/>
    <property type="evidence" value="ECO:0007669"/>
    <property type="project" value="InterPro"/>
</dbReference>
<comment type="caution">
    <text evidence="1">The sequence shown here is derived from an EMBL/GenBank/DDBJ whole genome shotgun (WGS) entry which is preliminary data.</text>
</comment>
<dbReference type="EMBL" id="LAJE02000195">
    <property type="protein sequence ID" value="OEO30631.1"/>
    <property type="molecule type" value="Genomic_DNA"/>
</dbReference>
<protein>
    <recommendedName>
        <fullName evidence="3">3'-kinase</fullName>
    </recommendedName>
</protein>
<dbReference type="InterPro" id="IPR011009">
    <property type="entry name" value="Kinase-like_dom_sf"/>
</dbReference>
<sequence>MLSRALARWSLTRPTLIAETATSLVYRVERTGQPPAVLKLLKPGSGEDERNGGSLLVWYAGNGAAAIYGLARDAVLMELADGETLGDVARVGRDAEATEILCDTVAKLHAPRDAAPPAGLEPLRERFEALFRVGAAAWPRQARDLVGRATGIAYNLFDKPMEIIPLHGDIHHDNIVSGARGWVAIDPKGLIGDPAYDYANSFLNPEEGDDFVISASRVARHSHAIAARTGIPRRHLLAWASAHAALSAAWDIEDGNPVTQQISILPLLLGAYDTA</sequence>
<reference evidence="1 2" key="1">
    <citation type="journal article" date="2015" name="Genome Announc.">
        <title>Genome Assemblies of Three Soil-Associated Devosia species: D. insulae, D. limi, and D. soli.</title>
        <authorList>
            <person name="Hassan Y.I."/>
            <person name="Lepp D."/>
            <person name="Zhou T."/>
        </authorList>
    </citation>
    <scope>NUCLEOTIDE SEQUENCE [LARGE SCALE GENOMIC DNA]</scope>
    <source>
        <strain evidence="1 2">DS-56</strain>
    </source>
</reference>
<proteinExistence type="predicted"/>
<evidence type="ECO:0008006" key="3">
    <source>
        <dbReference type="Google" id="ProtNLM"/>
    </source>
</evidence>
<accession>A0A1E5XPY2</accession>
<dbReference type="InterPro" id="IPR006748">
    <property type="entry name" value="NH2Glyco/OHUrea_AB-resist_kin"/>
</dbReference>
<organism evidence="1 2">
    <name type="scientific">Devosia insulae DS-56</name>
    <dbReference type="NCBI Taxonomy" id="1116389"/>
    <lineage>
        <taxon>Bacteria</taxon>
        <taxon>Pseudomonadati</taxon>
        <taxon>Pseudomonadota</taxon>
        <taxon>Alphaproteobacteria</taxon>
        <taxon>Hyphomicrobiales</taxon>
        <taxon>Devosiaceae</taxon>
        <taxon>Devosia</taxon>
    </lineage>
</organism>